<keyword evidence="3" id="KW-1185">Reference proteome</keyword>
<feature type="compositionally biased region" description="Basic and acidic residues" evidence="1">
    <location>
        <begin position="45"/>
        <end position="65"/>
    </location>
</feature>
<sequence>MIGNVSHSFTSLAIIKDLDKDAQGVPRLVGENKDNELMTGKGNGRGREEIHTDRYTNSNTDRKEMSAGNNSHQAEASSQAKTTTDPGQYLLVRP</sequence>
<dbReference type="EMBL" id="JAWDGP010003764">
    <property type="protein sequence ID" value="KAK3771171.1"/>
    <property type="molecule type" value="Genomic_DNA"/>
</dbReference>
<gene>
    <name evidence="2" type="ORF">RRG08_053318</name>
</gene>
<feature type="compositionally biased region" description="Polar residues" evidence="1">
    <location>
        <begin position="67"/>
        <end position="86"/>
    </location>
</feature>
<organism evidence="2 3">
    <name type="scientific">Elysia crispata</name>
    <name type="common">lettuce slug</name>
    <dbReference type="NCBI Taxonomy" id="231223"/>
    <lineage>
        <taxon>Eukaryota</taxon>
        <taxon>Metazoa</taxon>
        <taxon>Spiralia</taxon>
        <taxon>Lophotrochozoa</taxon>
        <taxon>Mollusca</taxon>
        <taxon>Gastropoda</taxon>
        <taxon>Heterobranchia</taxon>
        <taxon>Euthyneura</taxon>
        <taxon>Panpulmonata</taxon>
        <taxon>Sacoglossa</taxon>
        <taxon>Placobranchoidea</taxon>
        <taxon>Plakobranchidae</taxon>
        <taxon>Elysia</taxon>
    </lineage>
</organism>
<name>A0AAE0ZLM2_9GAST</name>
<evidence type="ECO:0000313" key="3">
    <source>
        <dbReference type="Proteomes" id="UP001283361"/>
    </source>
</evidence>
<protein>
    <submittedName>
        <fullName evidence="2">Uncharacterized protein</fullName>
    </submittedName>
</protein>
<evidence type="ECO:0000313" key="2">
    <source>
        <dbReference type="EMBL" id="KAK3771171.1"/>
    </source>
</evidence>
<comment type="caution">
    <text evidence="2">The sequence shown here is derived from an EMBL/GenBank/DDBJ whole genome shotgun (WGS) entry which is preliminary data.</text>
</comment>
<proteinExistence type="predicted"/>
<feature type="region of interest" description="Disordered" evidence="1">
    <location>
        <begin position="27"/>
        <end position="94"/>
    </location>
</feature>
<reference evidence="2" key="1">
    <citation type="journal article" date="2023" name="G3 (Bethesda)">
        <title>A reference genome for the long-term kleptoplast-retaining sea slug Elysia crispata morphotype clarki.</title>
        <authorList>
            <person name="Eastman K.E."/>
            <person name="Pendleton A.L."/>
            <person name="Shaikh M.A."/>
            <person name="Suttiyut T."/>
            <person name="Ogas R."/>
            <person name="Tomko P."/>
            <person name="Gavelis G."/>
            <person name="Widhalm J.R."/>
            <person name="Wisecaver J.H."/>
        </authorList>
    </citation>
    <scope>NUCLEOTIDE SEQUENCE</scope>
    <source>
        <strain evidence="2">ECLA1</strain>
    </source>
</reference>
<accession>A0AAE0ZLM2</accession>
<evidence type="ECO:0000256" key="1">
    <source>
        <dbReference type="SAM" id="MobiDB-lite"/>
    </source>
</evidence>
<dbReference type="Proteomes" id="UP001283361">
    <property type="component" value="Unassembled WGS sequence"/>
</dbReference>
<dbReference type="AlphaFoldDB" id="A0AAE0ZLM2"/>